<evidence type="ECO:0000256" key="16">
    <source>
        <dbReference type="SAM" id="SignalP"/>
    </source>
</evidence>
<keyword evidence="10 18" id="KW-0378">Hydrolase</keyword>
<sequence>MHYFKSLIPMFLVAVVWAMPAHAIPESFADLAAEQADAVVNISTTQHVVQRGQQGLPPGFGFPPGSPFEDFFQDFLRNMPQQQQEKHSLGTGFVISADGYVVTNNHVVDGADEVVVKFNDGSELEAKIIGTDPKLDVALLKVKGKKLKTVNVGNSDGLRVGDWVVAIGNPFGLGQTVTAGIVSAKGRVIGSGPYDDFIQTDAAINPGNSGGPLFNIKGEVVGINTAIYSRSGGNNGIGFAIPMNLARPVLDELKEKGHVTRARLGVHITDVNKETMQALGLKNREGALVPQVEAGSAADKAGIRAGDVIVSIDGEAIHKAHDLPIRVARHAPGDKVKLGIIRDGKLINLTATVEAMPDEQVASNGQQKQENSKVRLGVVAENLTPDLGARLRTRVKKGVVVQQVQQGMPAANAGIQRGDVIYRINGKDVNDMQAFAKLADTFKHGEVLRVMMDRNGDQVFALVKLPKKSGD</sequence>
<comment type="catalytic activity">
    <reaction evidence="1">
        <text>Acts on substrates that are at least partially unfolded. The cleavage site P1 residue is normally between a pair of hydrophobic residues, such as Val-|-Val.</text>
        <dbReference type="EC" id="3.4.21.107"/>
    </reaction>
</comment>
<dbReference type="PANTHER" id="PTHR22939:SF130">
    <property type="entry name" value="PERIPLASMIC SERINE ENDOPROTEASE DEGP-LIKE-RELATED"/>
    <property type="match status" value="1"/>
</dbReference>
<evidence type="ECO:0000313" key="18">
    <source>
        <dbReference type="EMBL" id="ATX81117.1"/>
    </source>
</evidence>
<dbReference type="OrthoDB" id="5288180at2"/>
<evidence type="ECO:0000256" key="1">
    <source>
        <dbReference type="ARBA" id="ARBA00001772"/>
    </source>
</evidence>
<evidence type="ECO:0000256" key="15">
    <source>
        <dbReference type="PIRSR" id="PIRSR611782-2"/>
    </source>
</evidence>
<dbReference type="SUPFAM" id="SSF50494">
    <property type="entry name" value="Trypsin-like serine proteases"/>
    <property type="match status" value="1"/>
</dbReference>
<dbReference type="InterPro" id="IPR001478">
    <property type="entry name" value="PDZ"/>
</dbReference>
<gene>
    <name evidence="18" type="ORF">Ga0123462_0241</name>
</gene>
<feature type="binding site" evidence="15">
    <location>
        <begin position="207"/>
        <end position="209"/>
    </location>
    <ligand>
        <name>substrate</name>
    </ligand>
</feature>
<keyword evidence="9" id="KW-0574">Periplasm</keyword>
<evidence type="ECO:0000256" key="14">
    <source>
        <dbReference type="PIRSR" id="PIRSR611782-1"/>
    </source>
</evidence>
<dbReference type="PANTHER" id="PTHR22939">
    <property type="entry name" value="SERINE PROTEASE FAMILY S1C HTRA-RELATED"/>
    <property type="match status" value="1"/>
</dbReference>
<dbReference type="Pfam" id="PF13180">
    <property type="entry name" value="PDZ_2"/>
    <property type="match status" value="2"/>
</dbReference>
<keyword evidence="8" id="KW-0677">Repeat</keyword>
<dbReference type="NCBIfam" id="TIGR02037">
    <property type="entry name" value="degP_htrA_DO"/>
    <property type="match status" value="1"/>
</dbReference>
<evidence type="ECO:0000256" key="9">
    <source>
        <dbReference type="ARBA" id="ARBA00022764"/>
    </source>
</evidence>
<feature type="binding site" evidence="15">
    <location>
        <position position="136"/>
    </location>
    <ligand>
        <name>substrate</name>
    </ligand>
</feature>
<dbReference type="EC" id="3.4.21.107" evidence="4"/>
<keyword evidence="19" id="KW-1185">Reference proteome</keyword>
<dbReference type="KEGG" id="mfn:Ga0123462_0241"/>
<evidence type="ECO:0000259" key="17">
    <source>
        <dbReference type="PROSITE" id="PS50106"/>
    </source>
</evidence>
<dbReference type="PRINTS" id="PR00834">
    <property type="entry name" value="PROTEASES2C"/>
</dbReference>
<evidence type="ECO:0000256" key="4">
    <source>
        <dbReference type="ARBA" id="ARBA00013035"/>
    </source>
</evidence>
<dbReference type="EMBL" id="CP018800">
    <property type="protein sequence ID" value="ATX81117.1"/>
    <property type="molecule type" value="Genomic_DNA"/>
</dbReference>
<evidence type="ECO:0000256" key="7">
    <source>
        <dbReference type="ARBA" id="ARBA00022729"/>
    </source>
</evidence>
<name>A0A2K8L1F4_9PROT</name>
<evidence type="ECO:0000256" key="5">
    <source>
        <dbReference type="ARBA" id="ARBA00013958"/>
    </source>
</evidence>
<evidence type="ECO:0000256" key="12">
    <source>
        <dbReference type="ARBA" id="ARBA00023016"/>
    </source>
</evidence>
<dbReference type="AlphaFoldDB" id="A0A2K8L1F4"/>
<comment type="subcellular location">
    <subcellularLocation>
        <location evidence="2">Periplasm</location>
    </subcellularLocation>
</comment>
<evidence type="ECO:0000256" key="11">
    <source>
        <dbReference type="ARBA" id="ARBA00022825"/>
    </source>
</evidence>
<dbReference type="InterPro" id="IPR011782">
    <property type="entry name" value="Pept_S1C_Do"/>
</dbReference>
<feature type="signal peptide" evidence="16">
    <location>
        <begin position="1"/>
        <end position="23"/>
    </location>
</feature>
<dbReference type="InterPro" id="IPR036034">
    <property type="entry name" value="PDZ_sf"/>
</dbReference>
<evidence type="ECO:0000256" key="2">
    <source>
        <dbReference type="ARBA" id="ARBA00004418"/>
    </source>
</evidence>
<reference evidence="18 19" key="1">
    <citation type="submission" date="2016-12" db="EMBL/GenBank/DDBJ databases">
        <title>Isolation and genomic insights into novel planktonic Zetaproteobacteria from stratified waters of the Chesapeake Bay.</title>
        <authorList>
            <person name="McAllister S.M."/>
            <person name="Kato S."/>
            <person name="Chan C.S."/>
            <person name="Chiu B.K."/>
            <person name="Field E.K."/>
        </authorList>
    </citation>
    <scope>NUCLEOTIDE SEQUENCE [LARGE SCALE GENOMIC DNA]</scope>
    <source>
        <strain evidence="18 19">CP-8</strain>
    </source>
</reference>
<feature type="active site" description="Charge relay system" evidence="14">
    <location>
        <position position="209"/>
    </location>
</feature>
<feature type="binding site" evidence="15">
    <location>
        <position position="106"/>
    </location>
    <ligand>
        <name>substrate</name>
    </ligand>
</feature>
<evidence type="ECO:0000256" key="3">
    <source>
        <dbReference type="ARBA" id="ARBA00010541"/>
    </source>
</evidence>
<dbReference type="SMART" id="SM00228">
    <property type="entry name" value="PDZ"/>
    <property type="match status" value="2"/>
</dbReference>
<feature type="active site" description="Charge relay system" evidence="14">
    <location>
        <position position="106"/>
    </location>
</feature>
<proteinExistence type="inferred from homology"/>
<dbReference type="CDD" id="cd10839">
    <property type="entry name" value="cpPDZ1_DegP-like"/>
    <property type="match status" value="1"/>
</dbReference>
<feature type="domain" description="PDZ" evidence="17">
    <location>
        <begin position="373"/>
        <end position="432"/>
    </location>
</feature>
<dbReference type="PROSITE" id="PS50106">
    <property type="entry name" value="PDZ"/>
    <property type="match status" value="2"/>
</dbReference>
<organism evidence="18 19">
    <name type="scientific">Mariprofundus ferrinatatus</name>
    <dbReference type="NCBI Taxonomy" id="1921087"/>
    <lineage>
        <taxon>Bacteria</taxon>
        <taxon>Pseudomonadati</taxon>
        <taxon>Pseudomonadota</taxon>
        <taxon>Candidatius Mariprofundia</taxon>
        <taxon>Mariprofundales</taxon>
        <taxon>Mariprofundaceae</taxon>
        <taxon>Mariprofundus</taxon>
    </lineage>
</organism>
<dbReference type="GO" id="GO:0006508">
    <property type="term" value="P:proteolysis"/>
    <property type="evidence" value="ECO:0007669"/>
    <property type="project" value="UniProtKB-KW"/>
</dbReference>
<protein>
    <recommendedName>
        <fullName evidence="5">Probable periplasmic serine endoprotease DegP-like</fullName>
        <ecNumber evidence="4">3.4.21.107</ecNumber>
    </recommendedName>
    <alternativeName>
        <fullName evidence="13">Protease Do</fullName>
    </alternativeName>
</protein>
<keyword evidence="11" id="KW-0720">Serine protease</keyword>
<keyword evidence="7 16" id="KW-0732">Signal</keyword>
<dbReference type="SUPFAM" id="SSF50156">
    <property type="entry name" value="PDZ domain-like"/>
    <property type="match status" value="2"/>
</dbReference>
<dbReference type="InterPro" id="IPR001940">
    <property type="entry name" value="Peptidase_S1C"/>
</dbReference>
<dbReference type="RefSeq" id="WP_100264633.1">
    <property type="nucleotide sequence ID" value="NZ_CP018800.1"/>
</dbReference>
<dbReference type="Pfam" id="PF13365">
    <property type="entry name" value="Trypsin_2"/>
    <property type="match status" value="1"/>
</dbReference>
<feature type="active site" description="Charge relay system" evidence="14">
    <location>
        <position position="136"/>
    </location>
</feature>
<evidence type="ECO:0000313" key="19">
    <source>
        <dbReference type="Proteomes" id="UP000231637"/>
    </source>
</evidence>
<dbReference type="GO" id="GO:0004252">
    <property type="term" value="F:serine-type endopeptidase activity"/>
    <property type="evidence" value="ECO:0007669"/>
    <property type="project" value="InterPro"/>
</dbReference>
<dbReference type="InterPro" id="IPR009003">
    <property type="entry name" value="Peptidase_S1_PA"/>
</dbReference>
<keyword evidence="12" id="KW-0346">Stress response</keyword>
<evidence type="ECO:0000256" key="6">
    <source>
        <dbReference type="ARBA" id="ARBA00022670"/>
    </source>
</evidence>
<keyword evidence="6 18" id="KW-0645">Protease</keyword>
<dbReference type="Proteomes" id="UP000231637">
    <property type="component" value="Chromosome"/>
</dbReference>
<dbReference type="FunFam" id="2.40.10.10:FF:000001">
    <property type="entry name" value="Periplasmic serine protease DegS"/>
    <property type="match status" value="1"/>
</dbReference>
<comment type="similarity">
    <text evidence="3">Belongs to the peptidase S1C family.</text>
</comment>
<accession>A0A2K8L1F4</accession>
<dbReference type="GO" id="GO:0042597">
    <property type="term" value="C:periplasmic space"/>
    <property type="evidence" value="ECO:0007669"/>
    <property type="project" value="UniProtKB-SubCell"/>
</dbReference>
<evidence type="ECO:0000256" key="10">
    <source>
        <dbReference type="ARBA" id="ARBA00022801"/>
    </source>
</evidence>
<feature type="chain" id="PRO_5038945804" description="Probable periplasmic serine endoprotease DegP-like" evidence="16">
    <location>
        <begin position="24"/>
        <end position="471"/>
    </location>
</feature>
<feature type="domain" description="PDZ" evidence="17">
    <location>
        <begin position="268"/>
        <end position="344"/>
    </location>
</feature>
<dbReference type="FunFam" id="2.40.10.120:FF:000007">
    <property type="entry name" value="Periplasmic serine endoprotease DegP-like"/>
    <property type="match status" value="1"/>
</dbReference>
<evidence type="ECO:0000256" key="8">
    <source>
        <dbReference type="ARBA" id="ARBA00022737"/>
    </source>
</evidence>
<evidence type="ECO:0000256" key="13">
    <source>
        <dbReference type="ARBA" id="ARBA00032850"/>
    </source>
</evidence>
<dbReference type="Gene3D" id="2.30.42.10">
    <property type="match status" value="2"/>
</dbReference>
<dbReference type="Gene3D" id="2.40.10.120">
    <property type="match status" value="1"/>
</dbReference>